<comment type="caution">
    <text evidence="4">The sequence shown here is derived from an EMBL/GenBank/DDBJ whole genome shotgun (WGS) entry which is preliminary data.</text>
</comment>
<dbReference type="Gene3D" id="1.20.1050.10">
    <property type="match status" value="1"/>
</dbReference>
<dbReference type="PROSITE" id="PS50405">
    <property type="entry name" value="GST_CTER"/>
    <property type="match status" value="1"/>
</dbReference>
<evidence type="ECO:0008006" key="6">
    <source>
        <dbReference type="Google" id="ProtNLM"/>
    </source>
</evidence>
<dbReference type="PANTHER" id="PTHR44051:SF9">
    <property type="entry name" value="GLUTATHIONE S-TRANSFERASE 1"/>
    <property type="match status" value="1"/>
</dbReference>
<dbReference type="AlphaFoldDB" id="A0A2N3NCI8"/>
<dbReference type="SUPFAM" id="SSF52833">
    <property type="entry name" value="Thioredoxin-like"/>
    <property type="match status" value="1"/>
</dbReference>
<accession>A0A2N3NCI8</accession>
<dbReference type="SFLD" id="SFLDG00358">
    <property type="entry name" value="Main_(cytGST)"/>
    <property type="match status" value="1"/>
</dbReference>
<dbReference type="InterPro" id="IPR036282">
    <property type="entry name" value="Glutathione-S-Trfase_C_sf"/>
</dbReference>
<dbReference type="CDD" id="cd03046">
    <property type="entry name" value="GST_N_GTT1_like"/>
    <property type="match status" value="1"/>
</dbReference>
<evidence type="ECO:0000256" key="1">
    <source>
        <dbReference type="ARBA" id="ARBA00007409"/>
    </source>
</evidence>
<evidence type="ECO:0000259" key="2">
    <source>
        <dbReference type="PROSITE" id="PS50404"/>
    </source>
</evidence>
<dbReference type="InterPro" id="IPR004045">
    <property type="entry name" value="Glutathione_S-Trfase_N"/>
</dbReference>
<dbReference type="PROSITE" id="PS50404">
    <property type="entry name" value="GST_NTER"/>
    <property type="match status" value="1"/>
</dbReference>
<dbReference type="FunCoup" id="A0A2N3NCI8">
    <property type="interactions" value="92"/>
</dbReference>
<dbReference type="STRING" id="41688.A0A2N3NCI8"/>
<feature type="domain" description="GST C-terminal" evidence="3">
    <location>
        <begin position="112"/>
        <end position="262"/>
    </location>
</feature>
<dbReference type="Pfam" id="PF13409">
    <property type="entry name" value="GST_N_2"/>
    <property type="match status" value="1"/>
</dbReference>
<dbReference type="InterPro" id="IPR040079">
    <property type="entry name" value="Glutathione_S-Trfase"/>
</dbReference>
<dbReference type="VEuPathDB" id="FungiDB:jhhlp_001915"/>
<gene>
    <name evidence="4" type="ORF">jhhlp_001915</name>
</gene>
<dbReference type="InParanoid" id="A0A2N3NCI8"/>
<dbReference type="Gene3D" id="3.40.30.10">
    <property type="entry name" value="Glutaredoxin"/>
    <property type="match status" value="1"/>
</dbReference>
<feature type="domain" description="GST N-terminal" evidence="2">
    <location>
        <begin position="5"/>
        <end position="92"/>
    </location>
</feature>
<dbReference type="Proteomes" id="UP000233524">
    <property type="component" value="Unassembled WGS sequence"/>
</dbReference>
<reference evidence="4 5" key="1">
    <citation type="journal article" date="2017" name="G3 (Bethesda)">
        <title>First Draft Genome Sequence of the Pathogenic Fungus Lomentospora prolificans (Formerly Scedosporium prolificans).</title>
        <authorList>
            <person name="Luo R."/>
            <person name="Zimin A."/>
            <person name="Workman R."/>
            <person name="Fan Y."/>
            <person name="Pertea G."/>
            <person name="Grossman N."/>
            <person name="Wear M.P."/>
            <person name="Jia B."/>
            <person name="Miller H."/>
            <person name="Casadevall A."/>
            <person name="Timp W."/>
            <person name="Zhang S.X."/>
            <person name="Salzberg S.L."/>
        </authorList>
    </citation>
    <scope>NUCLEOTIDE SEQUENCE [LARGE SCALE GENOMIC DNA]</scope>
    <source>
        <strain evidence="4 5">JHH-5317</strain>
    </source>
</reference>
<evidence type="ECO:0000313" key="4">
    <source>
        <dbReference type="EMBL" id="PKS10165.1"/>
    </source>
</evidence>
<dbReference type="EMBL" id="NLAX01000008">
    <property type="protein sequence ID" value="PKS10165.1"/>
    <property type="molecule type" value="Genomic_DNA"/>
</dbReference>
<dbReference type="Pfam" id="PF13410">
    <property type="entry name" value="GST_C_2"/>
    <property type="match status" value="1"/>
</dbReference>
<dbReference type="InterPro" id="IPR036249">
    <property type="entry name" value="Thioredoxin-like_sf"/>
</dbReference>
<name>A0A2N3NCI8_9PEZI</name>
<dbReference type="SFLD" id="SFLDS00019">
    <property type="entry name" value="Glutathione_Transferase_(cytos"/>
    <property type="match status" value="1"/>
</dbReference>
<dbReference type="InterPro" id="IPR010987">
    <property type="entry name" value="Glutathione-S-Trfase_C-like"/>
</dbReference>
<organism evidence="4 5">
    <name type="scientific">Lomentospora prolificans</name>
    <dbReference type="NCBI Taxonomy" id="41688"/>
    <lineage>
        <taxon>Eukaryota</taxon>
        <taxon>Fungi</taxon>
        <taxon>Dikarya</taxon>
        <taxon>Ascomycota</taxon>
        <taxon>Pezizomycotina</taxon>
        <taxon>Sordariomycetes</taxon>
        <taxon>Hypocreomycetidae</taxon>
        <taxon>Microascales</taxon>
        <taxon>Microascaceae</taxon>
        <taxon>Lomentospora</taxon>
    </lineage>
</organism>
<dbReference type="SUPFAM" id="SSF47616">
    <property type="entry name" value="GST C-terminal domain-like"/>
    <property type="match status" value="1"/>
</dbReference>
<keyword evidence="5" id="KW-1185">Reference proteome</keyword>
<comment type="similarity">
    <text evidence="1">Belongs to the GST superfamily.</text>
</comment>
<evidence type="ECO:0000259" key="3">
    <source>
        <dbReference type="PROSITE" id="PS50405"/>
    </source>
</evidence>
<protein>
    <recommendedName>
        <fullName evidence="6">GST N-terminal domain-containing protein</fullName>
    </recommendedName>
</protein>
<proteinExistence type="inferred from homology"/>
<dbReference type="OrthoDB" id="2098326at2759"/>
<evidence type="ECO:0000313" key="5">
    <source>
        <dbReference type="Proteomes" id="UP000233524"/>
    </source>
</evidence>
<sequence length="267" mass="29602">MATAFPEIKLHWLDQSRAQRIVWLLEELKIPYSIELYHRQNMLAPKSLQKIHPLGKSPLLTITPPGDGAEPFVLAESGYITQYLCDHFAPAQNPSLVPQKWQPGKEGQVGGETESYRRFQYLLHYGEGTLMPIVVVSLILNILGSDRVPFFVRPVSGFVAGKIQNAFVFPEAKKNFGLLDGMLESAPNGGGYICGDTLTAADILLSFPLIAAKSRFAKIGDWEGGSLQNAYPRVWAYLEKLENSPGYKRAVEKIKELDNGKFVPIAG</sequence>
<dbReference type="PANTHER" id="PTHR44051">
    <property type="entry name" value="GLUTATHIONE S-TRANSFERASE-RELATED"/>
    <property type="match status" value="1"/>
</dbReference>